<feature type="transmembrane region" description="Helical" evidence="6">
    <location>
        <begin position="380"/>
        <end position="402"/>
    </location>
</feature>
<feature type="transmembrane region" description="Helical" evidence="6">
    <location>
        <begin position="499"/>
        <end position="517"/>
    </location>
</feature>
<keyword evidence="3 6" id="KW-0812">Transmembrane</keyword>
<evidence type="ECO:0000256" key="4">
    <source>
        <dbReference type="ARBA" id="ARBA00022989"/>
    </source>
</evidence>
<feature type="transmembrane region" description="Helical" evidence="6">
    <location>
        <begin position="472"/>
        <end position="493"/>
    </location>
</feature>
<feature type="domain" description="ComEC/Rec2-related protein" evidence="7">
    <location>
        <begin position="227"/>
        <end position="495"/>
    </location>
</feature>
<dbReference type="Proteomes" id="UP000505306">
    <property type="component" value="Chromosome"/>
</dbReference>
<keyword evidence="2" id="KW-1003">Cell membrane</keyword>
<dbReference type="Pfam" id="PF03772">
    <property type="entry name" value="Competence"/>
    <property type="match status" value="1"/>
</dbReference>
<feature type="transmembrane region" description="Helical" evidence="6">
    <location>
        <begin position="326"/>
        <end position="345"/>
    </location>
</feature>
<dbReference type="InterPro" id="IPR004477">
    <property type="entry name" value="ComEC_N"/>
</dbReference>
<evidence type="ECO:0000259" key="8">
    <source>
        <dbReference type="Pfam" id="PF13567"/>
    </source>
</evidence>
<organism evidence="9 10">
    <name type="scientific">Rasiella rasia</name>
    <dbReference type="NCBI Taxonomy" id="2744027"/>
    <lineage>
        <taxon>Bacteria</taxon>
        <taxon>Pseudomonadati</taxon>
        <taxon>Bacteroidota</taxon>
        <taxon>Flavobacteriia</taxon>
        <taxon>Flavobacteriales</taxon>
        <taxon>Flavobacteriaceae</taxon>
        <taxon>Rasiella</taxon>
    </lineage>
</organism>
<name>A0A6G6GLD7_9FLAO</name>
<dbReference type="PANTHER" id="PTHR30619">
    <property type="entry name" value="DNA INTERNALIZATION/COMPETENCE PROTEIN COMEC/REC2"/>
    <property type="match status" value="1"/>
</dbReference>
<evidence type="ECO:0000256" key="6">
    <source>
        <dbReference type="SAM" id="Phobius"/>
    </source>
</evidence>
<feature type="transmembrane region" description="Helical" evidence="6">
    <location>
        <begin position="54"/>
        <end position="73"/>
    </location>
</feature>
<dbReference type="KEGG" id="mgel:G5B37_07395"/>
<evidence type="ECO:0000256" key="5">
    <source>
        <dbReference type="ARBA" id="ARBA00023136"/>
    </source>
</evidence>
<protein>
    <submittedName>
        <fullName evidence="9">ComEC family competence protein</fullName>
    </submittedName>
</protein>
<keyword evidence="10" id="KW-1185">Reference proteome</keyword>
<feature type="transmembrane region" description="Helical" evidence="6">
    <location>
        <begin position="27"/>
        <end position="45"/>
    </location>
</feature>
<comment type="subcellular location">
    <subcellularLocation>
        <location evidence="1">Cell membrane</location>
        <topology evidence="1">Multi-pass membrane protein</topology>
    </subcellularLocation>
</comment>
<dbReference type="EMBL" id="CP049057">
    <property type="protein sequence ID" value="QIE59395.1"/>
    <property type="molecule type" value="Genomic_DNA"/>
</dbReference>
<keyword evidence="5 6" id="KW-0472">Membrane</keyword>
<dbReference type="AlphaFoldDB" id="A0A6G6GLD7"/>
<dbReference type="PANTHER" id="PTHR30619:SF1">
    <property type="entry name" value="RECOMBINATION PROTEIN 2"/>
    <property type="match status" value="1"/>
</dbReference>
<gene>
    <name evidence="9" type="ORF">G5B37_07395</name>
</gene>
<dbReference type="NCBIfam" id="TIGR00360">
    <property type="entry name" value="ComEC_N-term"/>
    <property type="match status" value="1"/>
</dbReference>
<evidence type="ECO:0000313" key="10">
    <source>
        <dbReference type="Proteomes" id="UP000505306"/>
    </source>
</evidence>
<dbReference type="InterPro" id="IPR052159">
    <property type="entry name" value="Competence_DNA_uptake"/>
</dbReference>
<feature type="transmembrane region" description="Helical" evidence="6">
    <location>
        <begin position="281"/>
        <end position="297"/>
    </location>
</feature>
<accession>A0A6G6GLD7</accession>
<sequence>MALFLALGITFGFYTNKHPFVIPKVWWFGILILPIVLLGITWLLGKRKLHPTPVFGLIVCFIFFGIGFANYTLRLPKYQPSHYTNNLQKDTFLQLKIKEHLKPNSYYENYLAEVIFQNATKTTGLLLLHIEKDSTVASLAVDEYLVVKGNPQRVRQPRNPYQFNYAQYMEHLGVHREMTIKSNSMLFRRKVHTSIVGFSERIRLHLIAKLQQTTLKHDELSILQAFVLGERRAIDKQLYEAYAAAGAIHILAVSGLHVGILYFILLFLLKPLTYTPYGARSRSIIIVLLLWCFALLAGLSPSVVRAVTMFSFFTVATALNRPTNSFNTLLLSFLVLLLIAPSWLFHVGFQLSYLAVFFILWLQPKLYALYKPKFYIDKTLWGIITVTIAAQAGILPLSLYYFHQFPGLFFLTNIVVLPVLGILLAGGLLLIVLAACNAVPTGYTEIYNEAITILNDFITWVAQQDFFLVRNISFSAGKMMVSYLVLVCLVILWKKTTSRRLVITLGSIALFVSVCIWDKKETSLNELVVFHKNRKTLIGVKTQEQLLLFSNDTTQIDATQPIPGYRAKMAIDSTTIAKVPSLFEYGDTTFLILDSLGVYSKLQQVDIAILTHSSKVNLTRFIDSVQPKLIIADGSNYKSYIDRWRETCTIKKLPFHHTGTKGAFTFK</sequence>
<dbReference type="RefSeq" id="WP_164679410.1">
    <property type="nucleotide sequence ID" value="NZ_CP049057.1"/>
</dbReference>
<evidence type="ECO:0000259" key="7">
    <source>
        <dbReference type="Pfam" id="PF03772"/>
    </source>
</evidence>
<keyword evidence="4 6" id="KW-1133">Transmembrane helix</keyword>
<dbReference type="InterPro" id="IPR025405">
    <property type="entry name" value="DUF4131"/>
</dbReference>
<evidence type="ECO:0000256" key="3">
    <source>
        <dbReference type="ARBA" id="ARBA00022692"/>
    </source>
</evidence>
<reference evidence="9 10" key="1">
    <citation type="submission" date="2020-02" db="EMBL/GenBank/DDBJ databases">
        <title>Complete genome sequence of Flavobacteriaceae bacterium.</title>
        <authorList>
            <person name="Kim S.-J."/>
            <person name="Kim Y.-S."/>
            <person name="Kim K.-H."/>
        </authorList>
    </citation>
    <scope>NUCLEOTIDE SEQUENCE [LARGE SCALE GENOMIC DNA]</scope>
    <source>
        <strain evidence="9 10">RR4-40</strain>
    </source>
</reference>
<feature type="transmembrane region" description="Helical" evidence="6">
    <location>
        <begin position="408"/>
        <end position="436"/>
    </location>
</feature>
<proteinExistence type="predicted"/>
<evidence type="ECO:0000256" key="1">
    <source>
        <dbReference type="ARBA" id="ARBA00004651"/>
    </source>
</evidence>
<feature type="transmembrane region" description="Helical" evidence="6">
    <location>
        <begin position="241"/>
        <end position="269"/>
    </location>
</feature>
<dbReference type="GO" id="GO:0005886">
    <property type="term" value="C:plasma membrane"/>
    <property type="evidence" value="ECO:0007669"/>
    <property type="project" value="UniProtKB-SubCell"/>
</dbReference>
<evidence type="ECO:0000256" key="2">
    <source>
        <dbReference type="ARBA" id="ARBA00022475"/>
    </source>
</evidence>
<feature type="domain" description="DUF4131" evidence="8">
    <location>
        <begin position="25"/>
        <end position="184"/>
    </location>
</feature>
<dbReference type="Pfam" id="PF13567">
    <property type="entry name" value="DUF4131"/>
    <property type="match status" value="1"/>
</dbReference>
<evidence type="ECO:0000313" key="9">
    <source>
        <dbReference type="EMBL" id="QIE59395.1"/>
    </source>
</evidence>